<feature type="region of interest" description="Disordered" evidence="2">
    <location>
        <begin position="372"/>
        <end position="403"/>
    </location>
</feature>
<keyword evidence="1" id="KW-0175">Coiled coil</keyword>
<dbReference type="AlphaFoldDB" id="A0A7W4XWP0"/>
<evidence type="ECO:0008006" key="5">
    <source>
        <dbReference type="Google" id="ProtNLM"/>
    </source>
</evidence>
<evidence type="ECO:0000256" key="1">
    <source>
        <dbReference type="SAM" id="Coils"/>
    </source>
</evidence>
<gene>
    <name evidence="3" type="ORF">FHR75_001886</name>
</gene>
<evidence type="ECO:0000313" key="4">
    <source>
        <dbReference type="Proteomes" id="UP000533269"/>
    </source>
</evidence>
<feature type="region of interest" description="Disordered" evidence="2">
    <location>
        <begin position="476"/>
        <end position="507"/>
    </location>
</feature>
<feature type="compositionally biased region" description="Basic and acidic residues" evidence="2">
    <location>
        <begin position="491"/>
        <end position="507"/>
    </location>
</feature>
<accession>A0A7W4XWP0</accession>
<organism evidence="3 4">
    <name type="scientific">Kineococcus radiotolerans</name>
    <dbReference type="NCBI Taxonomy" id="131568"/>
    <lineage>
        <taxon>Bacteria</taxon>
        <taxon>Bacillati</taxon>
        <taxon>Actinomycetota</taxon>
        <taxon>Actinomycetes</taxon>
        <taxon>Kineosporiales</taxon>
        <taxon>Kineosporiaceae</taxon>
        <taxon>Kineococcus</taxon>
    </lineage>
</organism>
<dbReference type="EMBL" id="JACHVY010000001">
    <property type="protein sequence ID" value="MBB2901098.1"/>
    <property type="molecule type" value="Genomic_DNA"/>
</dbReference>
<comment type="caution">
    <text evidence="3">The sequence shown here is derived from an EMBL/GenBank/DDBJ whole genome shotgun (WGS) entry which is preliminary data.</text>
</comment>
<dbReference type="Proteomes" id="UP000533269">
    <property type="component" value="Unassembled WGS sequence"/>
</dbReference>
<feature type="coiled-coil region" evidence="1">
    <location>
        <begin position="143"/>
        <end position="170"/>
    </location>
</feature>
<dbReference type="Pfam" id="PF11855">
    <property type="entry name" value="DUF3375"/>
    <property type="match status" value="1"/>
</dbReference>
<evidence type="ECO:0000313" key="3">
    <source>
        <dbReference type="EMBL" id="MBB2901098.1"/>
    </source>
</evidence>
<dbReference type="InterPro" id="IPR021804">
    <property type="entry name" value="DUF3375"/>
</dbReference>
<reference evidence="3 4" key="2">
    <citation type="submission" date="2020-08" db="EMBL/GenBank/DDBJ databases">
        <authorList>
            <person name="Partida-Martinez L."/>
            <person name="Huntemann M."/>
            <person name="Clum A."/>
            <person name="Wang J."/>
            <person name="Palaniappan K."/>
            <person name="Ritter S."/>
            <person name="Chen I.-M."/>
            <person name="Stamatis D."/>
            <person name="Reddy T."/>
            <person name="O'Malley R."/>
            <person name="Daum C."/>
            <person name="Shapiro N."/>
            <person name="Ivanova N."/>
            <person name="Kyrpides N."/>
            <person name="Woyke T."/>
        </authorList>
    </citation>
    <scope>NUCLEOTIDE SEQUENCE [LARGE SCALE GENOMIC DNA]</scope>
    <source>
        <strain evidence="3 4">AS2.23</strain>
    </source>
</reference>
<dbReference type="OMA" id="AWGGPHY"/>
<proteinExistence type="predicted"/>
<sequence length="507" mass="55521">MSSIRDDLVRAQQAFARPTLELLRRPSGPLVVAVLTCVFAGQRTRVPADRLHSQVHGLLGELALHGHEVPDVPARDLCRGWVARQWLSLAASGEEGEEEYALTSHAQDAVEYVARLSGPRVLLGESRIRTILDTARRCATGARADREWRLQRLEEEIASLSAERDRLLAGGEVEEASDEQMLGEYLNLQDLLSALPGDFLRVSEEVRRLHREIVSDFRAEQRPSGEVLDDYLRRSEEVLTGSLSGRAFAGAVDLVRDEVTSRELHADIATILGHGFAGELPAEQAATLERTMQTLVEGIEVVLEQRRLLSASLRSHVLRHDPLRDRELDDALRACAERLTDWFATTGPRTTLDAGVAAGVSRLDVASLRTRLHDPADDAAPPPLRRHGEDPAGGSSLSDLRRFGGPDFERLREALGNPPEGPAPGTGALFESLPVDLRRPADLMGLLHLAVAGGGADPREARGRAVYATTRPDGVVHRFAGPDLPLPAPRPEPHEPHEPHEEFDHPA</sequence>
<protein>
    <recommendedName>
        <fullName evidence="5">DUF3375 domain-containing protein</fullName>
    </recommendedName>
</protein>
<dbReference type="RefSeq" id="WP_012085416.1">
    <property type="nucleotide sequence ID" value="NZ_JACHVY010000001.1"/>
</dbReference>
<reference evidence="3 4" key="1">
    <citation type="submission" date="2020-08" db="EMBL/GenBank/DDBJ databases">
        <title>The Agave Microbiome: Exploring the role of microbial communities in plant adaptations to desert environments.</title>
        <authorList>
            <person name="Partida-Martinez L.P."/>
        </authorList>
    </citation>
    <scope>NUCLEOTIDE SEQUENCE [LARGE SCALE GENOMIC DNA]</scope>
    <source>
        <strain evidence="3 4">AS2.23</strain>
    </source>
</reference>
<name>A0A7W4XWP0_KINRA</name>
<evidence type="ECO:0000256" key="2">
    <source>
        <dbReference type="SAM" id="MobiDB-lite"/>
    </source>
</evidence>